<dbReference type="InterPro" id="IPR014315">
    <property type="entry name" value="ABC_heterocyst_DevB"/>
</dbReference>
<dbReference type="PRINTS" id="PR01490">
    <property type="entry name" value="RTXTOXIND"/>
</dbReference>
<gene>
    <name evidence="5" type="ORF">VF08_33005</name>
</gene>
<comment type="caution">
    <text evidence="5">The sequence shown here is derived from an EMBL/GenBank/DDBJ whole genome shotgun (WGS) entry which is preliminary data.</text>
</comment>
<feature type="transmembrane region" description="Helical" evidence="4">
    <location>
        <begin position="12"/>
        <end position="33"/>
    </location>
</feature>
<evidence type="ECO:0000313" key="6">
    <source>
        <dbReference type="Proteomes" id="UP000222310"/>
    </source>
</evidence>
<dbReference type="NCBIfam" id="TIGR02971">
    <property type="entry name" value="heterocyst_DevB"/>
    <property type="match status" value="1"/>
</dbReference>
<organism evidence="5 6">
    <name type="scientific">Nostoc linckia z8</name>
    <dbReference type="NCBI Taxonomy" id="1628746"/>
    <lineage>
        <taxon>Bacteria</taxon>
        <taxon>Bacillati</taxon>
        <taxon>Cyanobacteriota</taxon>
        <taxon>Cyanophyceae</taxon>
        <taxon>Nostocales</taxon>
        <taxon>Nostocaceae</taxon>
        <taxon>Nostoc</taxon>
    </lineage>
</organism>
<dbReference type="EMBL" id="LAHD01000155">
    <property type="protein sequence ID" value="PHJ94847.1"/>
    <property type="molecule type" value="Genomic_DNA"/>
</dbReference>
<reference evidence="5 6" key="1">
    <citation type="submission" date="2015-02" db="EMBL/GenBank/DDBJ databases">
        <title>Nostoc linckia genome annotation.</title>
        <authorList>
            <person name="Zhou Z."/>
        </authorList>
    </citation>
    <scope>NUCLEOTIDE SEQUENCE [LARGE SCALE GENOMIC DNA]</scope>
    <source>
        <strain evidence="6">z8</strain>
    </source>
</reference>
<keyword evidence="4" id="KW-0472">Membrane</keyword>
<proteinExistence type="predicted"/>
<dbReference type="Proteomes" id="UP000222310">
    <property type="component" value="Unassembled WGS sequence"/>
</dbReference>
<comment type="subcellular location">
    <subcellularLocation>
        <location evidence="1">Cell envelope</location>
    </subcellularLocation>
</comment>
<evidence type="ECO:0000256" key="3">
    <source>
        <dbReference type="SAM" id="Coils"/>
    </source>
</evidence>
<evidence type="ECO:0000313" key="5">
    <source>
        <dbReference type="EMBL" id="PHJ94847.1"/>
    </source>
</evidence>
<evidence type="ECO:0000256" key="1">
    <source>
        <dbReference type="ARBA" id="ARBA00004196"/>
    </source>
</evidence>
<dbReference type="PANTHER" id="PTHR32347:SF27">
    <property type="entry name" value="RND EFFLUX PUMP MEMBRANE FUSION PROTEIN BARREL-SANDWICH DOMAIN-CONTAINING PROTEIN"/>
    <property type="match status" value="1"/>
</dbReference>
<dbReference type="GeneID" id="57095455"/>
<dbReference type="RefSeq" id="WP_099072081.1">
    <property type="nucleotide sequence ID" value="NZ_LAHD01000155.1"/>
</dbReference>
<dbReference type="Gene3D" id="2.40.30.170">
    <property type="match status" value="1"/>
</dbReference>
<evidence type="ECO:0000256" key="2">
    <source>
        <dbReference type="ARBA" id="ARBA00023054"/>
    </source>
</evidence>
<name>A0A9Q5Z5U1_NOSLI</name>
<dbReference type="GO" id="GO:0030313">
    <property type="term" value="C:cell envelope"/>
    <property type="evidence" value="ECO:0007669"/>
    <property type="project" value="UniProtKB-SubCell"/>
</dbReference>
<keyword evidence="4" id="KW-1133">Transmembrane helix</keyword>
<keyword evidence="4" id="KW-0812">Transmembrane</keyword>
<dbReference type="SUPFAM" id="SSF111369">
    <property type="entry name" value="HlyD-like secretion proteins"/>
    <property type="match status" value="1"/>
</dbReference>
<evidence type="ECO:0000256" key="4">
    <source>
        <dbReference type="SAM" id="Phobius"/>
    </source>
</evidence>
<protein>
    <submittedName>
        <fullName evidence="5">ABC transporter permease</fullName>
    </submittedName>
</protein>
<feature type="coiled-coil region" evidence="3">
    <location>
        <begin position="193"/>
        <end position="263"/>
    </location>
</feature>
<dbReference type="PANTHER" id="PTHR32347">
    <property type="entry name" value="EFFLUX SYSTEM COMPONENT YKNX-RELATED"/>
    <property type="match status" value="1"/>
</dbReference>
<dbReference type="InterPro" id="IPR050465">
    <property type="entry name" value="UPF0194_transport"/>
</dbReference>
<dbReference type="AlphaFoldDB" id="A0A9Q5Z5U1"/>
<keyword evidence="2 3" id="KW-0175">Coiled coil</keyword>
<sequence>MNLRSLSKPSKQWTLAVVAAGTAFTGIIAFYGISQSKPTNKPVAVVQSIPEIEDITALGRIEPTTEVIQVSVPTTLSNDRVAQLLIQRGSSVQAGQVMAVMDSRDRLQNALLEAQAQVKVSQAQLAKVQAGAKSGQIAAQKAEINRLQEELKGEIATRDATISRWQAEVTTANSEYNRYSSLYQEGAIAALEADRKRLALKTAQAQLTEARANQNKSVDTLQKQIEQAKATLDEIAEVRPVDVQAAQAEVNKAIAAVKKAEADLAEVYIRAPIAGRILEINAKPGEVVSDKGIAELGQTNSMQAIAEVYQTDIGKVRQGQQVKISSDSFSEELRGTVRLIGLQVKQQEVTSGQPGENLDRKVIEVRITLDPQASKRVANLTNLQVQVAIEPNNNNVEREQATGNRQ</sequence>
<accession>A0A9Q5Z5U1</accession>
<feature type="coiled-coil region" evidence="3">
    <location>
        <begin position="104"/>
        <end position="157"/>
    </location>
</feature>